<evidence type="ECO:0000313" key="12">
    <source>
        <dbReference type="Proteomes" id="UP000214365"/>
    </source>
</evidence>
<dbReference type="STRING" id="1441469.A0A225AS75"/>
<dbReference type="RefSeq" id="XP_020118570.1">
    <property type="nucleotide sequence ID" value="XM_020268440.1"/>
</dbReference>
<keyword evidence="6" id="KW-0788">Thiol protease</keyword>
<name>A0A225AS75_TALAT</name>
<organism evidence="11 12">
    <name type="scientific">Talaromyces atroroseus</name>
    <dbReference type="NCBI Taxonomy" id="1441469"/>
    <lineage>
        <taxon>Eukaryota</taxon>
        <taxon>Fungi</taxon>
        <taxon>Dikarya</taxon>
        <taxon>Ascomycota</taxon>
        <taxon>Pezizomycotina</taxon>
        <taxon>Eurotiomycetes</taxon>
        <taxon>Eurotiomycetidae</taxon>
        <taxon>Eurotiales</taxon>
        <taxon>Trichocomaceae</taxon>
        <taxon>Talaromyces</taxon>
        <taxon>Talaromyces sect. Trachyspermi</taxon>
    </lineage>
</organism>
<evidence type="ECO:0000256" key="4">
    <source>
        <dbReference type="ARBA" id="ARBA00022786"/>
    </source>
</evidence>
<sequence length="3157" mass="360971">MPTSFTPSIMSLGAMKYMFHHVFLPPKLPQEDDYNPEYELALLDSVIQALKMFKTYASEQQDGILASVIEMVARLKRQAGFHGDVNESKLLQNLQNLNHHDLPSDILIDSKEGFLPIYVHSQNAAVLLTAGKSEIQMEAFELSPSNKSVYSTVGRLQRQFPGPAFAMDRNTFEESTLQHTIAQTLSRMSCQSVAGTTPKVRKAGQLHEETRDTTKPSMVTELFVTFLRPQCHVLENIQIQKNTREEVLWSKTRMPWRRSSFWLLIRVLLQLILQRLCVDEGLTTELYKHFMVFYMSMILQSSSEKIETEEKYIMTAKITRRLRKLDLAIAPAWFCIVEDALGQANSSIQQAWDVVVSQTRLKVGSYRLENLKSKEDIYCSLPGLDEWLESIHRRQSISASTDFQPQPKLRQYQPTELPSCLDFDDPEYGLFNLAAVESWVESHLESWLGIHLAHGRTCQQLRNLIDHYHNVALPVYSTNPEAISTMLLTILELWIACDKSAIHLHPMLREYDCSIPMTIYSSLVLPYRSQMIRLEHAEEYMEQRRSRVLYRGPGIFKDFGTSTCFPVRYFDKSADHQSLLVEIEEQAVRAREAKRTELELKQENYRNLYALVNEMECTYIDTIVDFRFDIHESRHSPSCRRCLYEEQAQSISIEVHEWPLSDNHLQAKSTVFELMRPQPFAWWREATLCFLSILHVEYSVYDRPRADYRPQSYRGLSYFYTHIEDAERIHLLSQVKPNLGTHRKDKQIIHVTNEDVCVKNGMYFKYHDDSAHCFVADLDIGNETTATLCTYQLPEGSSSLQKFLSRPAASSDGPPPNTVIASLDACPEAMTLAEYRALCAMPLGIHIQWQNILRQLAMPSVVWKKTETCVFLLQVINQAGPTGDSFLRTGHVILKDDRFAVALLTEIRKSAERIQENWESAQELWALILITQRVLSLADSAEIHNLCFDHLSYLRDVAFGWVGIVRDKANSTVEGNHRTYLMAHSAHIALICVSTFDTEGAHLSRALWEPSAVTIFFQCCMMIHDRKGILDMQANTLLPILLFRWKSLSYRYYRVIAKSSIRFHEQSAGLDEAIARTWAAYRKGSPWSVISRENDYWLVTRMARESSQTSGLCVHYNILTGELLIDGRPLASLPSKYERHHTYQTLFGRSLVEVMPSNLPGMQFSGQRRHMGYTIHFRKQAVAGSRVFDLCVRAVNEGETWEFIPSRLFTGWFPDAFVEDYAHWYNVEQGYVEFRPIKQPWLTSDGNWKLQKDDAQRGWCVVKGSNSLVCLQSETAKRISEILSPVENASKLQCILVNCSIVEIEIPRLRTSFTLQVGNSSIRSRQYPGMVIAEDQSLGTLVGLYNRLILKNEITGDRIVLIPEGHVTWKRVADHIAVDIKWQPVSCLHSYSVDSQLGRLVDNGSLQSKLLLCYLHAVTSFCIPDPLTGKTGTEQSLSILRSASLRSFTQLQLDNITILARLAELTPQRQYYPANEKSMQNIEWQKNLSCLSHHEDFRKEVVEIFDQDRRMRLFYPNIRIDLPALPKSDPDLLQRARMRSSTFRVSDFGAEDHTTMYDHFYSGRDRDYQSDKCSRIYTLCESLSQNFGFLGGMGSETVLSHLWNLLAKYDSINGPEVRMDSANIRYDASYILDPIKFIATNWCGIHRLFCADLSRPNKYQVMIWLSTLAFSKKSDMVSLRVLAAMYTIIDMGVLWPPRKPRFQPKRGFELDEQRLRSDINNAIQYTTPESNLSQPRWESYSAFQKRIKKCREENRRQALDGFMRDLRLQWPTASPTVPRAGGNPTFADYFDINKAMHQVNERFSVWFDNRQLRHYLMDIVTTIIVEPVKSRAMPPLSFQPAVNPASSRRRSVSVDDILSDDLGPLPVVELDPPCLDNILRTSSTSDPQVPSLVSILSAFESQPRSKYESQYLERLQASIKSLQRRQKYEIALSTDIDLRGVIQAYEKRCRDHLQGTYKAIHSRLSISFAAANMTNAPTKTSLRVWQTLSKGHTWPRLSPDLLLQQLTRKRWPRIPEKWKRCFLAYGRSITVLQRAKRLLSLVDRPEDLIQELQNQGHSNWDPYDYPESLLLEIENGILIRDVQEEIARKMRTLQPGSNVVMQLNMGEGKSSVIVPIVAAALADGSRLVRVLVAKPQSRQMLHMLVSKLGGLLGRRIYQLPVSRSLQIGVSEADEIERMCRDCMKDGGILLVQPEQVLSFRLMCLESFISGQVEVGKSIFRTLRLFRDSSRDVVDESDENFSVKFELIYTMGAQQPLEFSPERWIVVQQVLDLVRKYALDVKEKFTHSIEVYQHRPGRFPRIRLLRDHASEELLQRVAQHICENGIDSLAISRQTEKSRAAILTYILSPELSAQEIDAVEDEGPSSFWTESTKDALLLLRGLLAGGVLAFCFGQKRWRVNYGPDRKRNPPSRLSVPYRAKDNPTPRSEFSHPEVVIVLTCLNYYYGGLDDDEVLLAFNHLVKSDQGQVEFQTWVNDVPELPQVYRQLGGINLQDRFHCVAHVFPHFKFSKGAIDYFLSHIVFPKEIKEFPSKLSASGWDIGELKPNPTVGFSGTNDSRETLPLSVTQLDLPEQNHTNALVLEYLLRPENSVTFTPTRANMSRSDAQVLLDMVVTLDPPTQVILDVGAQILELTNLEVAQAWLGMTSEDRKMQAVVFVNELDVICVVDRSGVIEPLQISPFAQQLDACYVFLDEAHTRGIDLRLPPTYRAAVTLGAGMTKDKLVQACMRMRKLGKGQSVVFCISEEISTKISALTGTSAGCIGVPDVLRWALTETWVDTYRSIPLWAVQGERFEWQAALWDMYNDQPEIPAKQAKAFLEEESQTLEQRYRPRRSSDFRVGTISSGTGNLQLIRQKCRLFSDLNFNSAELQEEQERELAPEIEREQQVQRPPPAKPKDHQLHEHVLSFVSTGVLAASAAFRPAFEILRNTSAADHLDLSEFPPGLLATRDFAETVLRSKGRSCMDDYQRPVEWLLTSHDPSSSIVKHMLIISPHEANKLLSEVQMSEVVMMHVYAPRQNRNLLSLDELNLYPVSKNVTTFHIPTVLRIQLNLFAGQLYISSYDEYRQMCDFLGVLSTKTPSGYVVAADGFVMAMDKPSTTSFTKSPLKCLRTLISQMRKDGQEIGKTHVGKILDGKLLYPSDFEEGDQTSMTMALRFRPF</sequence>
<feature type="domain" description="DUF6606" evidence="10">
    <location>
        <begin position="18"/>
        <end position="300"/>
    </location>
</feature>
<dbReference type="InterPro" id="IPR051346">
    <property type="entry name" value="OTU_Deubiquitinase"/>
</dbReference>
<protein>
    <recommendedName>
        <fullName evidence="2">ubiquitinyl hydrolase 1</fullName>
        <ecNumber evidence="2">3.4.19.12</ecNumber>
    </recommendedName>
</protein>
<evidence type="ECO:0000256" key="3">
    <source>
        <dbReference type="ARBA" id="ARBA00022670"/>
    </source>
</evidence>
<dbReference type="GeneID" id="31005905"/>
<proteinExistence type="predicted"/>
<dbReference type="InterPro" id="IPR022105">
    <property type="entry name" value="DUF3645"/>
</dbReference>
<comment type="caution">
    <text evidence="11">The sequence shown here is derived from an EMBL/GenBank/DDBJ whole genome shotgun (WGS) entry which is preliminary data.</text>
</comment>
<feature type="domain" description="DUF3638" evidence="8">
    <location>
        <begin position="2057"/>
        <end position="2280"/>
    </location>
</feature>
<dbReference type="Proteomes" id="UP000214365">
    <property type="component" value="Unassembled WGS sequence"/>
</dbReference>
<dbReference type="InterPro" id="IPR022099">
    <property type="entry name" value="DUF3638"/>
</dbReference>
<dbReference type="OrthoDB" id="3182339at2759"/>
<dbReference type="GO" id="GO:0004843">
    <property type="term" value="F:cysteine-type deubiquitinase activity"/>
    <property type="evidence" value="ECO:0007669"/>
    <property type="project" value="UniProtKB-EC"/>
</dbReference>
<gene>
    <name evidence="11" type="ORF">UA08_06149</name>
</gene>
<dbReference type="PANTHER" id="PTHR13367">
    <property type="entry name" value="UBIQUITIN THIOESTERASE"/>
    <property type="match status" value="1"/>
</dbReference>
<evidence type="ECO:0000313" key="11">
    <source>
        <dbReference type="EMBL" id="OKL58449.1"/>
    </source>
</evidence>
<dbReference type="InterPro" id="IPR046541">
    <property type="entry name" value="DUF6606"/>
</dbReference>
<evidence type="ECO:0000256" key="6">
    <source>
        <dbReference type="ARBA" id="ARBA00022807"/>
    </source>
</evidence>
<dbReference type="GO" id="GO:0006508">
    <property type="term" value="P:proteolysis"/>
    <property type="evidence" value="ECO:0007669"/>
    <property type="project" value="UniProtKB-KW"/>
</dbReference>
<dbReference type="EC" id="3.4.19.12" evidence="2"/>
<comment type="catalytic activity">
    <reaction evidence="1">
        <text>Thiol-dependent hydrolysis of ester, thioester, amide, peptide and isopeptide bonds formed by the C-terminal Gly of ubiquitin (a 76-residue protein attached to proteins as an intracellular targeting signal).</text>
        <dbReference type="EC" id="3.4.19.12"/>
    </reaction>
</comment>
<evidence type="ECO:0000256" key="2">
    <source>
        <dbReference type="ARBA" id="ARBA00012759"/>
    </source>
</evidence>
<dbReference type="Pfam" id="PF12359">
    <property type="entry name" value="DUF3645"/>
    <property type="match status" value="1"/>
</dbReference>
<keyword evidence="5" id="KW-0378">Hydrolase</keyword>
<evidence type="ECO:0000259" key="8">
    <source>
        <dbReference type="Pfam" id="PF12340"/>
    </source>
</evidence>
<reference evidence="11 12" key="1">
    <citation type="submission" date="2015-06" db="EMBL/GenBank/DDBJ databases">
        <title>Talaromyces atroroseus IBT 11181 draft genome.</title>
        <authorList>
            <person name="Rasmussen K.B."/>
            <person name="Rasmussen S."/>
            <person name="Petersen B."/>
            <person name="Sicheritz-Ponten T."/>
            <person name="Mortensen U.H."/>
            <person name="Thrane U."/>
        </authorList>
    </citation>
    <scope>NUCLEOTIDE SEQUENCE [LARGE SCALE GENOMIC DNA]</scope>
    <source>
        <strain evidence="11 12">IBT 11181</strain>
    </source>
</reference>
<evidence type="ECO:0000259" key="10">
    <source>
        <dbReference type="Pfam" id="PF20255"/>
    </source>
</evidence>
<keyword evidence="3" id="KW-0645">Protease</keyword>
<evidence type="ECO:0000256" key="1">
    <source>
        <dbReference type="ARBA" id="ARBA00000707"/>
    </source>
</evidence>
<feature type="compositionally biased region" description="Basic and acidic residues" evidence="7">
    <location>
        <begin position="2873"/>
        <end position="2884"/>
    </location>
</feature>
<dbReference type="Pfam" id="PF20255">
    <property type="entry name" value="DUF6606"/>
    <property type="match status" value="1"/>
</dbReference>
<dbReference type="EMBL" id="LFMY01000009">
    <property type="protein sequence ID" value="OKL58449.1"/>
    <property type="molecule type" value="Genomic_DNA"/>
</dbReference>
<evidence type="ECO:0000259" key="9">
    <source>
        <dbReference type="Pfam" id="PF12359"/>
    </source>
</evidence>
<dbReference type="PANTHER" id="PTHR13367:SF34">
    <property type="match status" value="1"/>
</dbReference>
<evidence type="ECO:0000256" key="5">
    <source>
        <dbReference type="ARBA" id="ARBA00022801"/>
    </source>
</evidence>
<accession>A0A225AS75</accession>
<feature type="region of interest" description="Disordered" evidence="7">
    <location>
        <begin position="2871"/>
        <end position="2895"/>
    </location>
</feature>
<feature type="domain" description="DUF3645" evidence="9">
    <location>
        <begin position="2403"/>
        <end position="2438"/>
    </location>
</feature>
<evidence type="ECO:0000256" key="7">
    <source>
        <dbReference type="SAM" id="MobiDB-lite"/>
    </source>
</evidence>
<keyword evidence="4" id="KW-0833">Ubl conjugation pathway</keyword>
<dbReference type="Pfam" id="PF12340">
    <property type="entry name" value="DUF3638"/>
    <property type="match status" value="1"/>
</dbReference>
<keyword evidence="12" id="KW-1185">Reference proteome</keyword>